<dbReference type="RefSeq" id="WP_203885091.1">
    <property type="nucleotide sequence ID" value="NZ_BAABHH010000019.1"/>
</dbReference>
<keyword evidence="1" id="KW-0472">Membrane</keyword>
<proteinExistence type="predicted"/>
<protein>
    <recommendedName>
        <fullName evidence="4">DUF3068 domain-containing protein</fullName>
    </recommendedName>
</protein>
<gene>
    <name evidence="2" type="ORF">Pka01_48700</name>
</gene>
<comment type="caution">
    <text evidence="2">The sequence shown here is derived from an EMBL/GenBank/DDBJ whole genome shotgun (WGS) entry which is preliminary data.</text>
</comment>
<keyword evidence="3" id="KW-1185">Reference proteome</keyword>
<dbReference type="AlphaFoldDB" id="A0A8J3PVC7"/>
<evidence type="ECO:0000313" key="3">
    <source>
        <dbReference type="Proteomes" id="UP000630097"/>
    </source>
</evidence>
<evidence type="ECO:0008006" key="4">
    <source>
        <dbReference type="Google" id="ProtNLM"/>
    </source>
</evidence>
<sequence>MRRATGVVLLAVGAFLVVLAPLLRFQVAGKVIKAPSDQYSISKLSADNAQYFSQQDLKVLTGTLDITVTTRGDVAESKDDRVVWDQFTAVNDVTNGRQSISLSEFRSAFNAYNGTGVNCCGVSVDKQPVQLQGQIFLFPFGVEKKTYKVFDTSTRKAWDAGFVGEDTVDGLKVYKFQMKIEPTVVQTLTAPASVLGMTDPGDVQVDRVYDGVVTYWVEPTTGAPVKQEQQRHEVLKTADGVERMPALIATASFTPQTTAELVKTARESMDQISLIKTILPLLSLVIGLILAISGVVLLRAPSSAASKDEPATASAADAE</sequence>
<dbReference type="Pfam" id="PF11271">
    <property type="entry name" value="PorA"/>
    <property type="match status" value="1"/>
</dbReference>
<reference evidence="2 3" key="1">
    <citation type="submission" date="2021-01" db="EMBL/GenBank/DDBJ databases">
        <title>Whole genome shotgun sequence of Planotetraspora kaengkrachanensis NBRC 104272.</title>
        <authorList>
            <person name="Komaki H."/>
            <person name="Tamura T."/>
        </authorList>
    </citation>
    <scope>NUCLEOTIDE SEQUENCE [LARGE SCALE GENOMIC DNA]</scope>
    <source>
        <strain evidence="2 3">NBRC 104272</strain>
    </source>
</reference>
<dbReference type="InterPro" id="IPR021424">
    <property type="entry name" value="PorA"/>
</dbReference>
<keyword evidence="1" id="KW-0812">Transmembrane</keyword>
<dbReference type="EMBL" id="BONV01000024">
    <property type="protein sequence ID" value="GIG81743.1"/>
    <property type="molecule type" value="Genomic_DNA"/>
</dbReference>
<evidence type="ECO:0000256" key="1">
    <source>
        <dbReference type="SAM" id="Phobius"/>
    </source>
</evidence>
<organism evidence="2 3">
    <name type="scientific">Planotetraspora kaengkrachanensis</name>
    <dbReference type="NCBI Taxonomy" id="575193"/>
    <lineage>
        <taxon>Bacteria</taxon>
        <taxon>Bacillati</taxon>
        <taxon>Actinomycetota</taxon>
        <taxon>Actinomycetes</taxon>
        <taxon>Streptosporangiales</taxon>
        <taxon>Streptosporangiaceae</taxon>
        <taxon>Planotetraspora</taxon>
    </lineage>
</organism>
<feature type="transmembrane region" description="Helical" evidence="1">
    <location>
        <begin position="278"/>
        <end position="298"/>
    </location>
</feature>
<keyword evidence="1" id="KW-1133">Transmembrane helix</keyword>
<dbReference type="Proteomes" id="UP000630097">
    <property type="component" value="Unassembled WGS sequence"/>
</dbReference>
<name>A0A8J3PVC7_9ACTN</name>
<evidence type="ECO:0000313" key="2">
    <source>
        <dbReference type="EMBL" id="GIG81743.1"/>
    </source>
</evidence>
<accession>A0A8J3PVC7</accession>